<feature type="compositionally biased region" description="Basic residues" evidence="16">
    <location>
        <begin position="1"/>
        <end position="11"/>
    </location>
</feature>
<feature type="transmembrane region" description="Helical" evidence="17">
    <location>
        <begin position="1484"/>
        <end position="1507"/>
    </location>
</feature>
<feature type="domain" description="GCF C-terminal" evidence="18">
    <location>
        <begin position="572"/>
        <end position="785"/>
    </location>
</feature>
<evidence type="ECO:0000256" key="4">
    <source>
        <dbReference type="ARBA" id="ARBA00010801"/>
    </source>
</evidence>
<evidence type="ECO:0000256" key="2">
    <source>
        <dbReference type="ARBA" id="ARBA00004651"/>
    </source>
</evidence>
<feature type="transmembrane region" description="Helical" evidence="17">
    <location>
        <begin position="1455"/>
        <end position="1478"/>
    </location>
</feature>
<evidence type="ECO:0000256" key="3">
    <source>
        <dbReference type="ARBA" id="ARBA00008572"/>
    </source>
</evidence>
<feature type="transmembrane region" description="Helical" evidence="17">
    <location>
        <begin position="1061"/>
        <end position="1087"/>
    </location>
</feature>
<evidence type="ECO:0000256" key="1">
    <source>
        <dbReference type="ARBA" id="ARBA00004123"/>
    </source>
</evidence>
<keyword evidence="21" id="KW-1185">Reference proteome</keyword>
<feature type="compositionally biased region" description="Acidic residues" evidence="16">
    <location>
        <begin position="154"/>
        <end position="168"/>
    </location>
</feature>
<dbReference type="FunFam" id="1.20.1740.10:FF:000009">
    <property type="entry name" value="Low affinity cationic amino acid transporter 2"/>
    <property type="match status" value="1"/>
</dbReference>
<proteinExistence type="inferred from homology"/>
<evidence type="ECO:0000256" key="8">
    <source>
        <dbReference type="ARBA" id="ARBA00022970"/>
    </source>
</evidence>
<keyword evidence="9 17" id="KW-1133">Transmembrane helix</keyword>
<keyword evidence="7 17" id="KW-0812">Transmembrane</keyword>
<dbReference type="GO" id="GO:0003677">
    <property type="term" value="F:DNA binding"/>
    <property type="evidence" value="ECO:0007669"/>
    <property type="project" value="InterPro"/>
</dbReference>
<feature type="compositionally biased region" description="Basic and acidic residues" evidence="16">
    <location>
        <begin position="501"/>
        <end position="511"/>
    </location>
</feature>
<comment type="catalytic activity">
    <reaction evidence="15">
        <text>L-ornithine(in) = L-ornithine(out)</text>
        <dbReference type="Rhea" id="RHEA:71199"/>
        <dbReference type="ChEBI" id="CHEBI:46911"/>
    </reaction>
</comment>
<dbReference type="EMBL" id="OZ035833">
    <property type="protein sequence ID" value="CAL1573446.1"/>
    <property type="molecule type" value="Genomic_DNA"/>
</dbReference>
<evidence type="ECO:0000259" key="19">
    <source>
        <dbReference type="Pfam" id="PF13906"/>
    </source>
</evidence>
<evidence type="ECO:0000256" key="13">
    <source>
        <dbReference type="ARBA" id="ARBA00034422"/>
    </source>
</evidence>
<evidence type="ECO:0000256" key="15">
    <source>
        <dbReference type="ARBA" id="ARBA00034450"/>
    </source>
</evidence>
<gene>
    <name evidence="20" type="ORF">KC01_LOCUS5353</name>
</gene>
<dbReference type="Proteomes" id="UP001497482">
    <property type="component" value="Chromosome 11"/>
</dbReference>
<feature type="region of interest" description="Disordered" evidence="16">
    <location>
        <begin position="206"/>
        <end position="243"/>
    </location>
</feature>
<dbReference type="GO" id="GO:0000398">
    <property type="term" value="P:mRNA splicing, via spliceosome"/>
    <property type="evidence" value="ECO:0007669"/>
    <property type="project" value="InterPro"/>
</dbReference>
<feature type="transmembrane region" description="Helical" evidence="17">
    <location>
        <begin position="1544"/>
        <end position="1562"/>
    </location>
</feature>
<feature type="transmembrane region" description="Helical" evidence="17">
    <location>
        <begin position="1156"/>
        <end position="1174"/>
    </location>
</feature>
<protein>
    <recommendedName>
        <fullName evidence="22">Cationic amino acid transporter C-terminal domain-containing protein</fullName>
    </recommendedName>
</protein>
<evidence type="ECO:0000256" key="16">
    <source>
        <dbReference type="SAM" id="MobiDB-lite"/>
    </source>
</evidence>
<feature type="compositionally biased region" description="Basic and acidic residues" evidence="16">
    <location>
        <begin position="519"/>
        <end position="533"/>
    </location>
</feature>
<dbReference type="PANTHER" id="PTHR12214">
    <property type="entry name" value="GC-RICH SEQUENCE DNA-BINDING FACTOR"/>
    <property type="match status" value="1"/>
</dbReference>
<name>A0AAV2JAE6_KNICA</name>
<comment type="similarity">
    <text evidence="3">Belongs to the amino acid-polyamine-organocation (APC) superfamily. Cationic amino acid transporter (CAT) (TC 2.A.3.3) family.</text>
</comment>
<feature type="transmembrane region" description="Helical" evidence="17">
    <location>
        <begin position="1001"/>
        <end position="1022"/>
    </location>
</feature>
<feature type="transmembrane region" description="Helical" evidence="17">
    <location>
        <begin position="1352"/>
        <end position="1371"/>
    </location>
</feature>
<dbReference type="PANTHER" id="PTHR12214:SF2">
    <property type="entry name" value="PAX3- AND PAX7-BINDING PROTEIN 1"/>
    <property type="match status" value="1"/>
</dbReference>
<evidence type="ECO:0000256" key="14">
    <source>
        <dbReference type="ARBA" id="ARBA00034423"/>
    </source>
</evidence>
<keyword evidence="8" id="KW-0029">Amino-acid transport</keyword>
<feature type="transmembrane region" description="Helical" evidence="17">
    <location>
        <begin position="1130"/>
        <end position="1147"/>
    </location>
</feature>
<feature type="region of interest" description="Disordered" evidence="16">
    <location>
        <begin position="135"/>
        <end position="178"/>
    </location>
</feature>
<reference evidence="20 21" key="1">
    <citation type="submission" date="2024-04" db="EMBL/GenBank/DDBJ databases">
        <authorList>
            <person name="Waldvogel A.-M."/>
            <person name="Schoenle A."/>
        </authorList>
    </citation>
    <scope>NUCLEOTIDE SEQUENCE [LARGE SCALE GENOMIC DNA]</scope>
</reference>
<dbReference type="Pfam" id="PF07842">
    <property type="entry name" value="GCFC"/>
    <property type="match status" value="1"/>
</dbReference>
<feature type="compositionally biased region" description="Basic and acidic residues" evidence="16">
    <location>
        <begin position="225"/>
        <end position="235"/>
    </location>
</feature>
<accession>A0AAV2JAE6</accession>
<sequence>MFKRAKRVNLRRRNDSDDEEMEERKDQPLLAPTMFGPVAEIPFMGTSSAAEISQTNGFLFNTIKAIKKEKKIKETPPSLGPTAVSVLSFEDEEEGSEVFRVKKSTHSKKIVKQLKKEYKEDLQKTVHVKHEHKFEVPPALAIKEEASSQPDSDHGEEEMEVDSTDDAEDVKSAARSNTAGTFNTVSTLSTLRPGEIPDAAFIHAARKRRQLAREQGVEPPPPEPEVSKRLVREEDQVSDDDDDEKRIRFSGVKNKTQRQKIAEEIGIEGSDDEALDAGQDEEVSRWEQEQIRKGISIPQVQTVQPEDSSMYYQTGYESQPYGASYNMTFTYSTVTPQPAQPGKSIIRTNNGTMHYGMSSAGNTPVSIDMVKKRLQERLSQMHIGNKANLSRYKQIKEDLSSSESAIHEMEDTSNDKADQYKFLQEMRGYVRDLLECFSEKVPAILELEAAMHQLLRQRTSRLVQRRQDDIKDESAEFASLSSKAVVAPLLGRDRAVLQEHSRQRRIAEREARRTRRRQAREQNGKRAEHKEGLSSDDEETTPDITSFNMEKDRITKDCKKIFEDVLEEFHSLDYIKSRFEVWRREYPDCYREAYIGLCLPKLFNPLVRLQLITWSPLETECPNFEYMLWFETLLFYGYEENSVLKKGDMDISLLPAIVEKVILSKLTVLVEEALDPMSSGQTARMVSFIRRLMKEYPTVLHGENKYTQELLKAVVLRNRKCIDEDLFLPLYPKNVMDNKNGSPYLFYQRQFWSCIKLLKNILQWEGILSTTSLKDMALDSILNRYIVSALQTSDSTEDNISKCQKVLELLPRQWFATMKGQQTLPQLEPLSRYLAHLVGTFYRSSIGVSDLDRRVAKEHIKEVVMILSQINALDHILHVATEQGVKEIKLLWEDIWARVWSPPFVRLRRVYTVNCFNTTTKTYSTQSYGVSSRGSCGIKLLSQTPREACVTCDPPAVPPASSSPMALKKLVSFGKQLLRVKVVNCNEEESRLSRCLNTFDLVALGVGSTLGAGVYVLAGAVARENSGPAIVLSFLIAALASVLAGLCYAEFGARVPKTGSAYLYSYVTVGELWAFITGWNLILSYIIGTSSVARAWSATFDELIGKRIELFCSTYMPMNAPGVLAKYPDMFAVIIILTLTGLLAFGVKESAMVNKVFTCVNVLVLLFMVVSGLVKGTLKNWQLDPEQILNTNYTSNSSFNLTNDLPTKEQLGVGGFMPFGFSGVLSGAATCFYAFVGFDCIATTGEEVKNPQRAIPIGIVASLLICFVAYFGVSAALTMMMPYYLLDSNSPLPVAFNYVGWGGAKYAVAVGSLCALSTSLLGSMFPLPRIIFAMARDGLLFSFLARVSERKAPVTSTFASGVMSAIMAFLFDLKDLVDLMSIGTLLAYTLVAACVLVLRYQPEQPSLTYEMANTHEDMDLIDGISIPSMGMLPGMEERLSFRTIMFPENPEPSALSGYTVNVSTSLLGVLILIFSILAVQGGFALWNLGVLSLIFIVCLLLVFIIWRQPESKTKLSFKVPLLPFIPVISMFVNVYLMMQLDSGTWIRFSIWMAIGMVIYFAYGMQHSAEAAMNRSSSDAEMHSLKPDRELESMEREKQAFLHDSTDALEEED</sequence>
<comment type="subcellular location">
    <subcellularLocation>
        <location evidence="2">Cell membrane</location>
        <topology evidence="2">Multi-pass membrane protein</topology>
    </subcellularLocation>
    <subcellularLocation>
        <location evidence="1">Nucleus</location>
    </subcellularLocation>
</comment>
<comment type="catalytic activity">
    <reaction evidence="14">
        <text>L-arginine(in) = L-arginine(out)</text>
        <dbReference type="Rhea" id="RHEA:32143"/>
        <dbReference type="ChEBI" id="CHEBI:32682"/>
    </reaction>
</comment>
<evidence type="ECO:0000256" key="6">
    <source>
        <dbReference type="ARBA" id="ARBA00022475"/>
    </source>
</evidence>
<dbReference type="InterPro" id="IPR002293">
    <property type="entry name" value="AA/rel_permease1"/>
</dbReference>
<feature type="transmembrane region" description="Helical" evidence="17">
    <location>
        <begin position="1028"/>
        <end position="1049"/>
    </location>
</feature>
<feature type="transmembrane region" description="Helical" evidence="17">
    <location>
        <begin position="1216"/>
        <end position="1236"/>
    </location>
</feature>
<dbReference type="InterPro" id="IPR012890">
    <property type="entry name" value="GCFC2-like"/>
</dbReference>
<dbReference type="NCBIfam" id="TIGR00906">
    <property type="entry name" value="2A0303"/>
    <property type="match status" value="1"/>
</dbReference>
<dbReference type="FunFam" id="1.20.1740.10:FF:000024">
    <property type="entry name" value="High affinity cationic amino acid transporter 1"/>
    <property type="match status" value="1"/>
</dbReference>
<evidence type="ECO:0000313" key="20">
    <source>
        <dbReference type="EMBL" id="CAL1573446.1"/>
    </source>
</evidence>
<keyword evidence="12" id="KW-0539">Nucleus</keyword>
<keyword evidence="10 17" id="KW-0472">Membrane</keyword>
<dbReference type="InterPro" id="IPR004755">
    <property type="entry name" value="Cat_AA_permease"/>
</dbReference>
<feature type="transmembrane region" description="Helical" evidence="17">
    <location>
        <begin position="1306"/>
        <end position="1331"/>
    </location>
</feature>
<dbReference type="InterPro" id="IPR022783">
    <property type="entry name" value="GCFC_dom"/>
</dbReference>
<feature type="region of interest" description="Disordered" evidence="16">
    <location>
        <begin position="1"/>
        <end position="27"/>
    </location>
</feature>
<evidence type="ECO:0000256" key="17">
    <source>
        <dbReference type="SAM" id="Phobius"/>
    </source>
</evidence>
<feature type="region of interest" description="Disordered" evidence="16">
    <location>
        <begin position="501"/>
        <end position="548"/>
    </location>
</feature>
<organism evidence="20 21">
    <name type="scientific">Knipowitschia caucasica</name>
    <name type="common">Caucasian dwarf goby</name>
    <name type="synonym">Pomatoschistus caucasicus</name>
    <dbReference type="NCBI Taxonomy" id="637954"/>
    <lineage>
        <taxon>Eukaryota</taxon>
        <taxon>Metazoa</taxon>
        <taxon>Chordata</taxon>
        <taxon>Craniata</taxon>
        <taxon>Vertebrata</taxon>
        <taxon>Euteleostomi</taxon>
        <taxon>Actinopterygii</taxon>
        <taxon>Neopterygii</taxon>
        <taxon>Teleostei</taxon>
        <taxon>Neoteleostei</taxon>
        <taxon>Acanthomorphata</taxon>
        <taxon>Gobiaria</taxon>
        <taxon>Gobiiformes</taxon>
        <taxon>Gobioidei</taxon>
        <taxon>Gobiidae</taxon>
        <taxon>Gobiinae</taxon>
        <taxon>Knipowitschia</taxon>
    </lineage>
</organism>
<dbReference type="Pfam" id="PF13906">
    <property type="entry name" value="AA_permease_C"/>
    <property type="match status" value="1"/>
</dbReference>
<evidence type="ECO:0000256" key="7">
    <source>
        <dbReference type="ARBA" id="ARBA00022692"/>
    </source>
</evidence>
<feature type="transmembrane region" description="Helical" evidence="17">
    <location>
        <begin position="1519"/>
        <end position="1538"/>
    </location>
</feature>
<keyword evidence="6" id="KW-1003">Cell membrane</keyword>
<comment type="similarity">
    <text evidence="4">Belongs to the GCF family.</text>
</comment>
<keyword evidence="11" id="KW-0325">Glycoprotein</keyword>
<evidence type="ECO:0000256" key="11">
    <source>
        <dbReference type="ARBA" id="ARBA00023180"/>
    </source>
</evidence>
<evidence type="ECO:0000256" key="10">
    <source>
        <dbReference type="ARBA" id="ARBA00023136"/>
    </source>
</evidence>
<evidence type="ECO:0000313" key="21">
    <source>
        <dbReference type="Proteomes" id="UP001497482"/>
    </source>
</evidence>
<feature type="region of interest" description="Disordered" evidence="16">
    <location>
        <begin position="1575"/>
        <end position="1612"/>
    </location>
</feature>
<feature type="transmembrane region" description="Helical" evidence="17">
    <location>
        <begin position="1257"/>
        <end position="1286"/>
    </location>
</feature>
<dbReference type="Pfam" id="PF13520">
    <property type="entry name" value="AA_permease_2"/>
    <property type="match status" value="1"/>
</dbReference>
<evidence type="ECO:0000259" key="18">
    <source>
        <dbReference type="Pfam" id="PF07842"/>
    </source>
</evidence>
<feature type="domain" description="Cationic amino acid transporter C-terminal" evidence="19">
    <location>
        <begin position="1517"/>
        <end position="1567"/>
    </location>
</feature>
<evidence type="ECO:0008006" key="22">
    <source>
        <dbReference type="Google" id="ProtNLM"/>
    </source>
</evidence>
<dbReference type="InterPro" id="IPR029485">
    <property type="entry name" value="CAT_C"/>
</dbReference>
<dbReference type="GO" id="GO:0061459">
    <property type="term" value="F:L-arginine transmembrane transporter activity"/>
    <property type="evidence" value="ECO:0007669"/>
    <property type="project" value="UniProtKB-ARBA"/>
</dbReference>
<dbReference type="GO" id="GO:0005886">
    <property type="term" value="C:plasma membrane"/>
    <property type="evidence" value="ECO:0007669"/>
    <property type="project" value="UniProtKB-SubCell"/>
</dbReference>
<evidence type="ECO:0000256" key="5">
    <source>
        <dbReference type="ARBA" id="ARBA00022448"/>
    </source>
</evidence>
<feature type="transmembrane region" description="Helical" evidence="17">
    <location>
        <begin position="1377"/>
        <end position="1398"/>
    </location>
</feature>
<dbReference type="GO" id="GO:0005634">
    <property type="term" value="C:nucleus"/>
    <property type="evidence" value="ECO:0007669"/>
    <property type="project" value="UniProtKB-SubCell"/>
</dbReference>
<dbReference type="GO" id="GO:0045944">
    <property type="term" value="P:positive regulation of transcription by RNA polymerase II"/>
    <property type="evidence" value="ECO:0007669"/>
    <property type="project" value="TreeGrafter"/>
</dbReference>
<evidence type="ECO:0000256" key="9">
    <source>
        <dbReference type="ARBA" id="ARBA00022989"/>
    </source>
</evidence>
<comment type="catalytic activity">
    <reaction evidence="13">
        <text>L-lysine(in) = L-lysine(out)</text>
        <dbReference type="Rhea" id="RHEA:70935"/>
        <dbReference type="ChEBI" id="CHEBI:32551"/>
    </reaction>
</comment>
<keyword evidence="5" id="KW-0813">Transport</keyword>
<evidence type="ECO:0000256" key="12">
    <source>
        <dbReference type="ARBA" id="ARBA00023242"/>
    </source>
</evidence>
<feature type="compositionally biased region" description="Basic and acidic residues" evidence="16">
    <location>
        <begin position="1577"/>
        <end position="1605"/>
    </location>
</feature>
<dbReference type="Gene3D" id="1.20.1740.10">
    <property type="entry name" value="Amino acid/polyamine transporter I"/>
    <property type="match status" value="2"/>
</dbReference>